<dbReference type="EMBL" id="JAKRYL010000003">
    <property type="protein sequence ID" value="MCL7746389.1"/>
    <property type="molecule type" value="Genomic_DNA"/>
</dbReference>
<dbReference type="InterPro" id="IPR002942">
    <property type="entry name" value="S4_RNA-bd"/>
</dbReference>
<dbReference type="SUPFAM" id="SSF55174">
    <property type="entry name" value="Alpha-L RNA-binding motif"/>
    <property type="match status" value="1"/>
</dbReference>
<organism evidence="3 4">
    <name type="scientific">Halalkalibacter alkaliphilus</name>
    <dbReference type="NCBI Taxonomy" id="2917993"/>
    <lineage>
        <taxon>Bacteria</taxon>
        <taxon>Bacillati</taxon>
        <taxon>Bacillota</taxon>
        <taxon>Bacilli</taxon>
        <taxon>Bacillales</taxon>
        <taxon>Bacillaceae</taxon>
        <taxon>Halalkalibacter</taxon>
    </lineage>
</organism>
<dbReference type="PANTHER" id="PTHR13633">
    <property type="entry name" value="MITOCHONDRIAL TRANSCRIPTION RESCUE FACTOR 1"/>
    <property type="match status" value="1"/>
</dbReference>
<gene>
    <name evidence="3" type="ORF">MF646_04565</name>
</gene>
<dbReference type="Gene3D" id="3.30.70.330">
    <property type="match status" value="1"/>
</dbReference>
<keyword evidence="4" id="KW-1185">Reference proteome</keyword>
<dbReference type="AlphaFoldDB" id="A0A9X1ZVN7"/>
<evidence type="ECO:0000313" key="3">
    <source>
        <dbReference type="EMBL" id="MCL7746389.1"/>
    </source>
</evidence>
<reference evidence="3" key="1">
    <citation type="submission" date="2022-02" db="EMBL/GenBank/DDBJ databases">
        <title>Halalkalibacter sp. nov. isolated from Lonar Lake, India.</title>
        <authorList>
            <person name="Joshi A."/>
            <person name="Thite S."/>
            <person name="Lodha T."/>
        </authorList>
    </citation>
    <scope>NUCLEOTIDE SEQUENCE</scope>
    <source>
        <strain evidence="3">MEB205</strain>
    </source>
</reference>
<evidence type="ECO:0000259" key="2">
    <source>
        <dbReference type="SMART" id="SM00363"/>
    </source>
</evidence>
<protein>
    <submittedName>
        <fullName evidence="3">RNA-binding protein</fullName>
    </submittedName>
</protein>
<feature type="domain" description="RNA-binding S4" evidence="2">
    <location>
        <begin position="182"/>
        <end position="239"/>
    </location>
</feature>
<sequence length="258" mass="30233">MSIYQHFREEERPFVDQVLEWQEDVKFKHFDRLTDFLDPRQQEIVRTIIGHDEDVSLSFSGGSRYAERCRLRLTPPYLETLEEDFQLTLFSIDYPTKFVTIEHRDILGAFMNVGIKREKFGDILINEDGISQIIVATEISEYVEMNIQKVGKATVRLNRIPLTEHIIPKNEWTEEVTTASSMRLDVILAKMYKLSRSKVTPFIEKGLVKVNWKVVDRVDFTLEVGDYISVRGFGRSKVIGIDGMTKKEKYRLRYGRKQ</sequence>
<accession>A0A9X1ZVN7</accession>
<evidence type="ECO:0000256" key="1">
    <source>
        <dbReference type="PROSITE-ProRule" id="PRU00182"/>
    </source>
</evidence>
<dbReference type="Pfam" id="PF01479">
    <property type="entry name" value="S4"/>
    <property type="match status" value="1"/>
</dbReference>
<proteinExistence type="predicted"/>
<dbReference type="InterPro" id="IPR012677">
    <property type="entry name" value="Nucleotide-bd_a/b_plait_sf"/>
</dbReference>
<dbReference type="GO" id="GO:0003723">
    <property type="term" value="F:RNA binding"/>
    <property type="evidence" value="ECO:0007669"/>
    <property type="project" value="UniProtKB-KW"/>
</dbReference>
<dbReference type="SMART" id="SM00363">
    <property type="entry name" value="S4"/>
    <property type="match status" value="1"/>
</dbReference>
<name>A0A9X1ZVN7_9BACI</name>
<comment type="caution">
    <text evidence="3">The sequence shown here is derived from an EMBL/GenBank/DDBJ whole genome shotgun (WGS) entry which is preliminary data.</text>
</comment>
<dbReference type="Proteomes" id="UP001139150">
    <property type="component" value="Unassembled WGS sequence"/>
</dbReference>
<dbReference type="PROSITE" id="PS50889">
    <property type="entry name" value="S4"/>
    <property type="match status" value="1"/>
</dbReference>
<dbReference type="InterPro" id="IPR036986">
    <property type="entry name" value="S4_RNA-bd_sf"/>
</dbReference>
<keyword evidence="1" id="KW-0694">RNA-binding</keyword>
<dbReference type="Pfam" id="PF17774">
    <property type="entry name" value="YlmH_RBD"/>
    <property type="match status" value="1"/>
</dbReference>
<dbReference type="RefSeq" id="WP_250095334.1">
    <property type="nucleotide sequence ID" value="NZ_JAKRYL010000003.1"/>
</dbReference>
<dbReference type="CDD" id="cd00165">
    <property type="entry name" value="S4"/>
    <property type="match status" value="1"/>
</dbReference>
<evidence type="ECO:0000313" key="4">
    <source>
        <dbReference type="Proteomes" id="UP001139150"/>
    </source>
</evidence>
<dbReference type="PANTHER" id="PTHR13633:SF3">
    <property type="entry name" value="MITOCHONDRIAL TRANSCRIPTION RESCUE FACTOR 1"/>
    <property type="match status" value="1"/>
</dbReference>
<dbReference type="Gene3D" id="3.10.290.10">
    <property type="entry name" value="RNA-binding S4 domain"/>
    <property type="match status" value="1"/>
</dbReference>
<dbReference type="InterPro" id="IPR040591">
    <property type="entry name" value="RqcP2_RBD"/>
</dbReference>
<dbReference type="Gene3D" id="3.30.1370.160">
    <property type="match status" value="1"/>
</dbReference>